<dbReference type="EMBL" id="CP145163">
    <property type="protein sequence ID" value="WWC13970.1"/>
    <property type="molecule type" value="Genomic_DNA"/>
</dbReference>
<protein>
    <submittedName>
        <fullName evidence="1">Uncharacterized protein</fullName>
    </submittedName>
</protein>
<name>A0ABZ2E317_RAOOR</name>
<gene>
    <name evidence="1" type="ORF">LM286_11975</name>
</gene>
<accession>A0ABZ2E317</accession>
<evidence type="ECO:0000313" key="2">
    <source>
        <dbReference type="Proteomes" id="UP001350972"/>
    </source>
</evidence>
<reference evidence="1 2" key="1">
    <citation type="submission" date="2024-02" db="EMBL/GenBank/DDBJ databases">
        <title>Tn5403 promotes plasmid rearrangements and degradation of the Klebsiella pneumoniae carbapenemase (KPC) transposon Tn4401.</title>
        <authorList>
            <person name="Sheppard A.E."/>
            <person name="Barry K.E."/>
            <person name="Parikh H.I."/>
            <person name="Vegesana K."/>
            <person name="Sebra R."/>
            <person name="George S."/>
            <person name="Sanderson N.D."/>
            <person name="Stoesser N."/>
            <person name="Eyre D.W."/>
            <person name="Crook D.W."/>
            <person name="Walker A.S."/>
            <person name="Mathers A.J."/>
        </authorList>
    </citation>
    <scope>NUCLEOTIDE SEQUENCE [LARGE SCALE GENOMIC DNA]</scope>
    <source>
        <strain evidence="1 2">CAV1921</strain>
    </source>
</reference>
<evidence type="ECO:0000313" key="1">
    <source>
        <dbReference type="EMBL" id="WWC13970.1"/>
    </source>
</evidence>
<keyword evidence="2" id="KW-1185">Reference proteome</keyword>
<dbReference type="Proteomes" id="UP001350972">
    <property type="component" value="Chromosome"/>
</dbReference>
<organism evidence="1 2">
    <name type="scientific">Raoultella ornithinolytica</name>
    <name type="common">Klebsiella ornithinolytica</name>
    <dbReference type="NCBI Taxonomy" id="54291"/>
    <lineage>
        <taxon>Bacteria</taxon>
        <taxon>Pseudomonadati</taxon>
        <taxon>Pseudomonadota</taxon>
        <taxon>Gammaproteobacteria</taxon>
        <taxon>Enterobacterales</taxon>
        <taxon>Enterobacteriaceae</taxon>
        <taxon>Klebsiella/Raoultella group</taxon>
        <taxon>Raoultella</taxon>
    </lineage>
</organism>
<dbReference type="RefSeq" id="WP_004862622.1">
    <property type="nucleotide sequence ID" value="NZ_ABDFAB020000002.1"/>
</dbReference>
<dbReference type="GeneID" id="93753772"/>
<proteinExistence type="predicted"/>
<sequence>MADEVSEPWLNASVFDESACSSILLDDFIASRRARMKNKHRWQKYTHPFVVAVLIY</sequence>